<keyword evidence="3" id="KW-1185">Reference proteome</keyword>
<accession>A0A7W7H4R8</accession>
<organism evidence="2 3">
    <name type="scientific">Actinoplanes octamycinicus</name>
    <dbReference type="NCBI Taxonomy" id="135948"/>
    <lineage>
        <taxon>Bacteria</taxon>
        <taxon>Bacillati</taxon>
        <taxon>Actinomycetota</taxon>
        <taxon>Actinomycetes</taxon>
        <taxon>Micromonosporales</taxon>
        <taxon>Micromonosporaceae</taxon>
        <taxon>Actinoplanes</taxon>
    </lineage>
</organism>
<proteinExistence type="predicted"/>
<evidence type="ECO:0000313" key="3">
    <source>
        <dbReference type="Proteomes" id="UP000546162"/>
    </source>
</evidence>
<name>A0A7W7H4R8_9ACTN</name>
<evidence type="ECO:0000313" key="2">
    <source>
        <dbReference type="EMBL" id="MBB4743995.1"/>
    </source>
</evidence>
<protein>
    <submittedName>
        <fullName evidence="2">Uncharacterized protein</fullName>
    </submittedName>
</protein>
<dbReference type="AlphaFoldDB" id="A0A7W7H4R8"/>
<dbReference type="EMBL" id="JACHNB010000001">
    <property type="protein sequence ID" value="MBB4743995.1"/>
    <property type="molecule type" value="Genomic_DNA"/>
</dbReference>
<dbReference type="RefSeq" id="WP_185044216.1">
    <property type="nucleotide sequence ID" value="NZ_BAABFG010000005.1"/>
</dbReference>
<gene>
    <name evidence="2" type="ORF">BJY16_007454</name>
</gene>
<sequence>MSCVRRSRAEASESSPAQPDPRAAKEGPHMIRKFLAGLTATAVATFAALTLTSTAAHADPDYYGSLTPPAGWSGSGFWSVDTVTDQLYLSVNAGALNSGQCMTVYLDIARQANVPAGSGTHYDARAVRTCQSNSQRASGYQLEGSTYGINITGVQKVAICVGALNTTGTCRVTRGTLAQIQAIDPESSSANTCVRWWSRNSSGTNLYFSGGTPTSCSS</sequence>
<evidence type="ECO:0000256" key="1">
    <source>
        <dbReference type="SAM" id="MobiDB-lite"/>
    </source>
</evidence>
<reference evidence="2 3" key="1">
    <citation type="submission" date="2020-08" db="EMBL/GenBank/DDBJ databases">
        <title>Sequencing the genomes of 1000 actinobacteria strains.</title>
        <authorList>
            <person name="Klenk H.-P."/>
        </authorList>
    </citation>
    <scope>NUCLEOTIDE SEQUENCE [LARGE SCALE GENOMIC DNA]</scope>
    <source>
        <strain evidence="2 3">DSM 45809</strain>
    </source>
</reference>
<dbReference type="Proteomes" id="UP000546162">
    <property type="component" value="Unassembled WGS sequence"/>
</dbReference>
<comment type="caution">
    <text evidence="2">The sequence shown here is derived from an EMBL/GenBank/DDBJ whole genome shotgun (WGS) entry which is preliminary data.</text>
</comment>
<feature type="region of interest" description="Disordered" evidence="1">
    <location>
        <begin position="1"/>
        <end position="26"/>
    </location>
</feature>